<sequence length="101" mass="10851">MDALRAHPKQEVLVAAGRQKDQLLRSLIPLYLARALDVEVTSGTTSRFWGELGVTYAAPNAAKALRLHTGFAQDTKKGKAITSKGIKYVESALAQLNASDA</sequence>
<gene>
    <name evidence="1" type="ORF">F0U60_24585</name>
</gene>
<evidence type="ECO:0000313" key="1">
    <source>
        <dbReference type="EMBL" id="WNG46951.1"/>
    </source>
</evidence>
<evidence type="ECO:0000313" key="2">
    <source>
        <dbReference type="Proteomes" id="UP001611383"/>
    </source>
</evidence>
<reference evidence="1 2" key="1">
    <citation type="submission" date="2019-08" db="EMBL/GenBank/DDBJ databases">
        <title>Archangium and Cystobacter genomes.</title>
        <authorList>
            <person name="Chen I.-C.K."/>
            <person name="Wielgoss S."/>
        </authorList>
    </citation>
    <scope>NUCLEOTIDE SEQUENCE [LARGE SCALE GENOMIC DNA]</scope>
    <source>
        <strain evidence="1 2">Cbm 6</strain>
    </source>
</reference>
<name>A0ABY9WT32_9BACT</name>
<organism evidence="1 2">
    <name type="scientific">Archangium minus</name>
    <dbReference type="NCBI Taxonomy" id="83450"/>
    <lineage>
        <taxon>Bacteria</taxon>
        <taxon>Pseudomonadati</taxon>
        <taxon>Myxococcota</taxon>
        <taxon>Myxococcia</taxon>
        <taxon>Myxococcales</taxon>
        <taxon>Cystobacterineae</taxon>
        <taxon>Archangiaceae</taxon>
        <taxon>Archangium</taxon>
    </lineage>
</organism>
<protein>
    <submittedName>
        <fullName evidence="1">Uncharacterized protein</fullName>
    </submittedName>
</protein>
<dbReference type="Proteomes" id="UP001611383">
    <property type="component" value="Chromosome"/>
</dbReference>
<keyword evidence="2" id="KW-1185">Reference proteome</keyword>
<proteinExistence type="predicted"/>
<accession>A0ABY9WT32</accession>
<dbReference type="EMBL" id="CP043494">
    <property type="protein sequence ID" value="WNG46951.1"/>
    <property type="molecule type" value="Genomic_DNA"/>
</dbReference>